<dbReference type="Gene3D" id="3.10.450.50">
    <property type="match status" value="1"/>
</dbReference>
<evidence type="ECO:0000313" key="3">
    <source>
        <dbReference type="EMBL" id="ROT91683.1"/>
    </source>
</evidence>
<dbReference type="InterPro" id="IPR050469">
    <property type="entry name" value="Diguanylate_Cyclase"/>
</dbReference>
<evidence type="ECO:0000313" key="2">
    <source>
        <dbReference type="EMBL" id="MSA95812.1"/>
    </source>
</evidence>
<dbReference type="InterPro" id="IPR043128">
    <property type="entry name" value="Rev_trsase/Diguanyl_cyclase"/>
</dbReference>
<dbReference type="AlphaFoldDB" id="A0A423UND2"/>
<dbReference type="Gene3D" id="3.30.70.270">
    <property type="match status" value="1"/>
</dbReference>
<dbReference type="InterPro" id="IPR037401">
    <property type="entry name" value="SnoaL-like"/>
</dbReference>
<organism evidence="3 4">
    <name type="scientific">Gordonibacter urolithinfaciens</name>
    <dbReference type="NCBI Taxonomy" id="1335613"/>
    <lineage>
        <taxon>Bacteria</taxon>
        <taxon>Bacillati</taxon>
        <taxon>Actinomycetota</taxon>
        <taxon>Coriobacteriia</taxon>
        <taxon>Eggerthellales</taxon>
        <taxon>Eggerthellaceae</taxon>
        <taxon>Gordonibacter</taxon>
    </lineage>
</organism>
<dbReference type="GO" id="GO:0043709">
    <property type="term" value="P:cell adhesion involved in single-species biofilm formation"/>
    <property type="evidence" value="ECO:0007669"/>
    <property type="project" value="TreeGrafter"/>
</dbReference>
<proteinExistence type="predicted"/>
<accession>A0A423UND2</accession>
<dbReference type="CDD" id="cd01949">
    <property type="entry name" value="GGDEF"/>
    <property type="match status" value="1"/>
</dbReference>
<dbReference type="Pfam" id="PF13474">
    <property type="entry name" value="SnoaL_3"/>
    <property type="match status" value="1"/>
</dbReference>
<comment type="caution">
    <text evidence="3">The sequence shown here is derived from an EMBL/GenBank/DDBJ whole genome shotgun (WGS) entry which is preliminary data.</text>
</comment>
<dbReference type="SMART" id="SM00267">
    <property type="entry name" value="GGDEF"/>
    <property type="match status" value="1"/>
</dbReference>
<dbReference type="Proteomes" id="UP000285258">
    <property type="component" value="Unassembled WGS sequence"/>
</dbReference>
<sequence>MEAKAGDMGNLAFLLVDKTREFVEACYERGDLDAALACLDPVRTTCYGYASELHAFDTDAVARLLDASCAFARRIGSRIVSHECHLSYRNESCAIVLSNLRTRATKGDAGDGPSRDEYVRRLTFVYAPDGDDWRIVHMHSSAPDAPHNPLASRRMTARDVGALDLDAVLSQAKVERERYEIVSELSDDVIYEYDVALDTLYLFSTRFGATPDIRRNKIVVEHCLDTLNPEGFVHPDDRERYAADAHMLSQAQPEPGTEHDAYAYVYRLRPVFFFGGYKGEREGYVHQRVMGRRIYDAEGRLVRYVGKIVDVSEEYELLEQSSIDALTKAYNRSYLQGRLREYCSSKQPDVSYACLLADVDYFKSVNDQFGHLVGDNLLTAFVDTARTLFRSSDIVARLGGDEFMVLMRDVYDPRVAMERSEALIGAFRAMAADRGFPHDVSLSVGVVVERDPHPFSELYRRADIALYRAKAEGKNRAVSYLEGMAYPEGGTLAKPVPPNPPMPSPGD</sequence>
<dbReference type="SUPFAM" id="SSF54427">
    <property type="entry name" value="NTF2-like"/>
    <property type="match status" value="1"/>
</dbReference>
<dbReference type="InterPro" id="IPR000160">
    <property type="entry name" value="GGDEF_dom"/>
</dbReference>
<dbReference type="InterPro" id="IPR029787">
    <property type="entry name" value="Nucleotide_cyclase"/>
</dbReference>
<dbReference type="GO" id="GO:0052621">
    <property type="term" value="F:diguanylate cyclase activity"/>
    <property type="evidence" value="ECO:0007669"/>
    <property type="project" value="TreeGrafter"/>
</dbReference>
<dbReference type="PANTHER" id="PTHR45138:SF9">
    <property type="entry name" value="DIGUANYLATE CYCLASE DGCM-RELATED"/>
    <property type="match status" value="1"/>
</dbReference>
<dbReference type="PANTHER" id="PTHR45138">
    <property type="entry name" value="REGULATORY COMPONENTS OF SENSORY TRANSDUCTION SYSTEM"/>
    <property type="match status" value="1"/>
</dbReference>
<dbReference type="Proteomes" id="UP000462865">
    <property type="component" value="Unassembled WGS sequence"/>
</dbReference>
<dbReference type="EMBL" id="QIBW01000002">
    <property type="protein sequence ID" value="ROT91683.1"/>
    <property type="molecule type" value="Genomic_DNA"/>
</dbReference>
<dbReference type="EMBL" id="WKZA01000074">
    <property type="protein sequence ID" value="MSA95812.1"/>
    <property type="molecule type" value="Genomic_DNA"/>
</dbReference>
<protein>
    <submittedName>
        <fullName evidence="2">Diguanylate cyclase</fullName>
    </submittedName>
    <submittedName>
        <fullName evidence="3">GGDEF domain-containing protein</fullName>
    </submittedName>
</protein>
<evidence type="ECO:0000313" key="4">
    <source>
        <dbReference type="Proteomes" id="UP000285258"/>
    </source>
</evidence>
<evidence type="ECO:0000259" key="1">
    <source>
        <dbReference type="PROSITE" id="PS50887"/>
    </source>
</evidence>
<dbReference type="Pfam" id="PF00990">
    <property type="entry name" value="GGDEF"/>
    <property type="match status" value="1"/>
</dbReference>
<feature type="domain" description="GGDEF" evidence="1">
    <location>
        <begin position="350"/>
        <end position="482"/>
    </location>
</feature>
<name>A0A423UND2_9ACTN</name>
<dbReference type="Gene3D" id="3.30.450.20">
    <property type="entry name" value="PAS domain"/>
    <property type="match status" value="1"/>
</dbReference>
<dbReference type="PROSITE" id="PS50887">
    <property type="entry name" value="GGDEF"/>
    <property type="match status" value="1"/>
</dbReference>
<reference evidence="3" key="3">
    <citation type="journal article" date="2019" name="Microbiol. Resour. Announc.">
        <title>Draft Genome Sequences of Type Strains of Gordonibacter faecihominis, Paraeggerthella hongkongensis, Parvibacter caecicola,Slackia equolifaciens, Slackia faecicanis, and Slackia isoflavoniconvertens.</title>
        <authorList>
            <person name="Danylec N."/>
            <person name="Stoll D.A."/>
            <person name="Dotsch A."/>
            <person name="Huch M."/>
        </authorList>
    </citation>
    <scope>NUCLEOTIDE SEQUENCE</scope>
    <source>
        <strain evidence="3">DSM 27213</strain>
    </source>
</reference>
<gene>
    <name evidence="3" type="ORF">DMP12_03330</name>
    <name evidence="2" type="ORF">GKG38_12255</name>
</gene>
<reference evidence="3" key="2">
    <citation type="journal article" date="2019" name="Int. J. Syst. Evol. Microbiol.">
        <title>Gordonibacter faecihominis is a later heterotypic synonym of Gordonibacter urolithinfaciens.</title>
        <authorList>
            <person name="Danylec N."/>
            <person name="Stoll D.A."/>
            <person name="Huch M."/>
        </authorList>
    </citation>
    <scope>NUCLEOTIDE SEQUENCE</scope>
    <source>
        <strain evidence="3">DSM 27213</strain>
    </source>
</reference>
<dbReference type="GO" id="GO:0005886">
    <property type="term" value="C:plasma membrane"/>
    <property type="evidence" value="ECO:0007669"/>
    <property type="project" value="TreeGrafter"/>
</dbReference>
<reference evidence="2 5" key="4">
    <citation type="journal article" date="2019" name="Nat. Med.">
        <title>A library of human gut bacterial isolates paired with longitudinal multiomics data enables mechanistic microbiome research.</title>
        <authorList>
            <person name="Poyet M."/>
            <person name="Groussin M."/>
            <person name="Gibbons S.M."/>
            <person name="Avila-Pacheco J."/>
            <person name="Jiang X."/>
            <person name="Kearney S.M."/>
            <person name="Perrotta A.R."/>
            <person name="Berdy B."/>
            <person name="Zhao S."/>
            <person name="Lieberman T.D."/>
            <person name="Swanson P.K."/>
            <person name="Smith M."/>
            <person name="Roesemann S."/>
            <person name="Alexander J.E."/>
            <person name="Rich S.A."/>
            <person name="Livny J."/>
            <person name="Vlamakis H."/>
            <person name="Clish C."/>
            <person name="Bullock K."/>
            <person name="Deik A."/>
            <person name="Scott J."/>
            <person name="Pierce K.A."/>
            <person name="Xavier R.J."/>
            <person name="Alm E.J."/>
        </authorList>
    </citation>
    <scope>NUCLEOTIDE SEQUENCE [LARGE SCALE GENOMIC DNA]</scope>
    <source>
        <strain evidence="2 5">BIOML-A1</strain>
    </source>
</reference>
<reference evidence="4" key="1">
    <citation type="submission" date="2018-05" db="EMBL/GenBank/DDBJ databases">
        <title>Genome Sequencing of selected type strains of the family Eggerthellaceae.</title>
        <authorList>
            <person name="Danylec N."/>
            <person name="Stoll D.A."/>
            <person name="Doetsch A."/>
            <person name="Huch M."/>
        </authorList>
    </citation>
    <scope>NUCLEOTIDE SEQUENCE [LARGE SCALE GENOMIC DNA]</scope>
    <source>
        <strain evidence="4">DSM 27213</strain>
    </source>
</reference>
<evidence type="ECO:0000313" key="5">
    <source>
        <dbReference type="Proteomes" id="UP000462865"/>
    </source>
</evidence>
<dbReference type="InterPro" id="IPR032710">
    <property type="entry name" value="NTF2-like_dom_sf"/>
</dbReference>
<dbReference type="SUPFAM" id="SSF55073">
    <property type="entry name" value="Nucleotide cyclase"/>
    <property type="match status" value="1"/>
</dbReference>
<dbReference type="NCBIfam" id="TIGR00254">
    <property type="entry name" value="GGDEF"/>
    <property type="match status" value="1"/>
</dbReference>
<dbReference type="GO" id="GO:1902201">
    <property type="term" value="P:negative regulation of bacterial-type flagellum-dependent cell motility"/>
    <property type="evidence" value="ECO:0007669"/>
    <property type="project" value="TreeGrafter"/>
</dbReference>